<evidence type="ECO:0000256" key="3">
    <source>
        <dbReference type="ARBA" id="ARBA00023015"/>
    </source>
</evidence>
<gene>
    <name evidence="7" type="ORF">N7476_010833</name>
</gene>
<dbReference type="GO" id="GO:0000981">
    <property type="term" value="F:DNA-binding transcription factor activity, RNA polymerase II-specific"/>
    <property type="evidence" value="ECO:0007669"/>
    <property type="project" value="InterPro"/>
</dbReference>
<dbReference type="SMART" id="SM00906">
    <property type="entry name" value="Fungal_trans"/>
    <property type="match status" value="1"/>
</dbReference>
<name>A0A9W9PLH5_9EURO</name>
<dbReference type="Pfam" id="PF04082">
    <property type="entry name" value="Fungal_trans"/>
    <property type="match status" value="1"/>
</dbReference>
<proteinExistence type="predicted"/>
<dbReference type="GO" id="GO:0008270">
    <property type="term" value="F:zinc ion binding"/>
    <property type="evidence" value="ECO:0007669"/>
    <property type="project" value="InterPro"/>
</dbReference>
<sequence length="559" mass="63895">MPDYIQNAEDALSKPIANMELADKTFLESHVTAFFEYFNSIPQYNFIHKPTFLRSFHHNNLDPLFLRCVCGIASRFVQPNTEDYTSDWLREVEAQIWPRISEMKVQNLQILLLLICWYSLSRKISSMWTASAMAARMAYGIRLNHEADGKMPFVSKEVRRRLMWSIFMLDRLYAGGFPELTLCATETIHINLPCEERNFDLDIPLSTPVLKPTITTPELESGIGIMGYITRLIDIRHAILECTKLIIASKTNPYTARESIRGLDSRLRIFSESLPAHLKESHRNLLCRAYTSDLTGYINLHTLWRQCHCDLYRMMIPGIRESVTEDIQRQVPIDYAENCRRLCLHHALAMCKLWSDTLSEAHVFWLSDQSIGIYAYQCANILVNLWDLDCDAGLKAELTIISSFLDRLAVLYPVVAEIQSEINGFITSLDVVTDFYQAHSDGMLSQTLTAAWRSTLRQQGIQEGQTASKFSLLEFLHNQNKVEDANADEDYSVPNIDAPPEPSTLNGTDMGLGISATSDKPYLLDELWSSAQLEMDFDSYGTRVDPFCRIFDDWSLAVE</sequence>
<dbReference type="InterPro" id="IPR050815">
    <property type="entry name" value="TF_fung"/>
</dbReference>
<evidence type="ECO:0000256" key="4">
    <source>
        <dbReference type="ARBA" id="ARBA00023163"/>
    </source>
</evidence>
<evidence type="ECO:0000313" key="8">
    <source>
        <dbReference type="Proteomes" id="UP001147746"/>
    </source>
</evidence>
<keyword evidence="4" id="KW-0804">Transcription</keyword>
<evidence type="ECO:0000256" key="5">
    <source>
        <dbReference type="ARBA" id="ARBA00023242"/>
    </source>
</evidence>
<evidence type="ECO:0000313" key="7">
    <source>
        <dbReference type="EMBL" id="KAJ5299276.1"/>
    </source>
</evidence>
<feature type="domain" description="Xylanolytic transcriptional activator regulatory" evidence="6">
    <location>
        <begin position="127"/>
        <end position="199"/>
    </location>
</feature>
<dbReference type="GO" id="GO:0003677">
    <property type="term" value="F:DNA binding"/>
    <property type="evidence" value="ECO:0007669"/>
    <property type="project" value="InterPro"/>
</dbReference>
<dbReference type="PANTHER" id="PTHR47338">
    <property type="entry name" value="ZN(II)2CYS6 TRANSCRIPTION FACTOR (EUROFUNG)-RELATED"/>
    <property type="match status" value="1"/>
</dbReference>
<reference evidence="7" key="1">
    <citation type="submission" date="2022-12" db="EMBL/GenBank/DDBJ databases">
        <authorList>
            <person name="Petersen C."/>
        </authorList>
    </citation>
    <scope>NUCLEOTIDE SEQUENCE</scope>
    <source>
        <strain evidence="7">IBT 21472</strain>
    </source>
</reference>
<comment type="caution">
    <text evidence="7">The sequence shown here is derived from an EMBL/GenBank/DDBJ whole genome shotgun (WGS) entry which is preliminary data.</text>
</comment>
<reference evidence="7" key="2">
    <citation type="journal article" date="2023" name="IMA Fungus">
        <title>Comparative genomic study of the Penicillium genus elucidates a diverse pangenome and 15 lateral gene transfer events.</title>
        <authorList>
            <person name="Petersen C."/>
            <person name="Sorensen T."/>
            <person name="Nielsen M.R."/>
            <person name="Sondergaard T.E."/>
            <person name="Sorensen J.L."/>
            <person name="Fitzpatrick D.A."/>
            <person name="Frisvad J.C."/>
            <person name="Nielsen K.L."/>
        </authorList>
    </citation>
    <scope>NUCLEOTIDE SEQUENCE</scope>
    <source>
        <strain evidence="7">IBT 21472</strain>
    </source>
</reference>
<organism evidence="7 8">
    <name type="scientific">Penicillium atrosanguineum</name>
    <dbReference type="NCBI Taxonomy" id="1132637"/>
    <lineage>
        <taxon>Eukaryota</taxon>
        <taxon>Fungi</taxon>
        <taxon>Dikarya</taxon>
        <taxon>Ascomycota</taxon>
        <taxon>Pezizomycotina</taxon>
        <taxon>Eurotiomycetes</taxon>
        <taxon>Eurotiomycetidae</taxon>
        <taxon>Eurotiales</taxon>
        <taxon>Aspergillaceae</taxon>
        <taxon>Penicillium</taxon>
    </lineage>
</organism>
<comment type="subcellular location">
    <subcellularLocation>
        <location evidence="1">Nucleus</location>
    </subcellularLocation>
</comment>
<dbReference type="GO" id="GO:0005634">
    <property type="term" value="C:nucleus"/>
    <property type="evidence" value="ECO:0007669"/>
    <property type="project" value="UniProtKB-SubCell"/>
</dbReference>
<evidence type="ECO:0000259" key="6">
    <source>
        <dbReference type="SMART" id="SM00906"/>
    </source>
</evidence>
<evidence type="ECO:0000256" key="2">
    <source>
        <dbReference type="ARBA" id="ARBA00022723"/>
    </source>
</evidence>
<keyword evidence="8" id="KW-1185">Reference proteome</keyword>
<dbReference type="AlphaFoldDB" id="A0A9W9PLH5"/>
<dbReference type="GO" id="GO:0006351">
    <property type="term" value="P:DNA-templated transcription"/>
    <property type="evidence" value="ECO:0007669"/>
    <property type="project" value="InterPro"/>
</dbReference>
<dbReference type="CDD" id="cd12148">
    <property type="entry name" value="fungal_TF_MHR"/>
    <property type="match status" value="1"/>
</dbReference>
<dbReference type="PANTHER" id="PTHR47338:SF7">
    <property type="entry name" value="ZN(II)2CYS6 TRANSCRIPTION FACTOR (EUROFUNG)"/>
    <property type="match status" value="1"/>
</dbReference>
<keyword evidence="2" id="KW-0479">Metal-binding</keyword>
<dbReference type="Proteomes" id="UP001147746">
    <property type="component" value="Unassembled WGS sequence"/>
</dbReference>
<keyword evidence="3" id="KW-0805">Transcription regulation</keyword>
<evidence type="ECO:0000256" key="1">
    <source>
        <dbReference type="ARBA" id="ARBA00004123"/>
    </source>
</evidence>
<keyword evidence="5" id="KW-0539">Nucleus</keyword>
<dbReference type="InterPro" id="IPR007219">
    <property type="entry name" value="XnlR_reg_dom"/>
</dbReference>
<dbReference type="EMBL" id="JAPZBO010000010">
    <property type="protein sequence ID" value="KAJ5299276.1"/>
    <property type="molecule type" value="Genomic_DNA"/>
</dbReference>
<protein>
    <recommendedName>
        <fullName evidence="6">Xylanolytic transcriptional activator regulatory domain-containing protein</fullName>
    </recommendedName>
</protein>
<accession>A0A9W9PLH5</accession>